<dbReference type="OrthoDB" id="20524at2759"/>
<evidence type="ECO:0000256" key="6">
    <source>
        <dbReference type="PROSITE-ProRule" id="PRU10141"/>
    </source>
</evidence>
<evidence type="ECO:0000259" key="8">
    <source>
        <dbReference type="PROSITE" id="PS50011"/>
    </source>
</evidence>
<keyword evidence="2" id="KW-0808">Transferase</keyword>
<dbReference type="SUPFAM" id="SSF56112">
    <property type="entry name" value="Protein kinase-like (PK-like)"/>
    <property type="match status" value="1"/>
</dbReference>
<dbReference type="InterPro" id="IPR017441">
    <property type="entry name" value="Protein_kinase_ATP_BS"/>
</dbReference>
<dbReference type="InterPro" id="IPR008271">
    <property type="entry name" value="Ser/Thr_kinase_AS"/>
</dbReference>
<protein>
    <submittedName>
        <fullName evidence="9">3872_t:CDS:1</fullName>
    </submittedName>
</protein>
<dbReference type="GO" id="GO:0005634">
    <property type="term" value="C:nucleus"/>
    <property type="evidence" value="ECO:0007669"/>
    <property type="project" value="TreeGrafter"/>
</dbReference>
<dbReference type="CDD" id="cd14131">
    <property type="entry name" value="PKc_Mps1"/>
    <property type="match status" value="1"/>
</dbReference>
<dbReference type="GO" id="GO:0004674">
    <property type="term" value="F:protein serine/threonine kinase activity"/>
    <property type="evidence" value="ECO:0007669"/>
    <property type="project" value="UniProtKB-KW"/>
</dbReference>
<evidence type="ECO:0000256" key="2">
    <source>
        <dbReference type="ARBA" id="ARBA00022679"/>
    </source>
</evidence>
<dbReference type="PROSITE" id="PS00107">
    <property type="entry name" value="PROTEIN_KINASE_ATP"/>
    <property type="match status" value="1"/>
</dbReference>
<dbReference type="GO" id="GO:0033316">
    <property type="term" value="P:meiotic spindle assembly checkpoint signaling"/>
    <property type="evidence" value="ECO:0007669"/>
    <property type="project" value="TreeGrafter"/>
</dbReference>
<feature type="region of interest" description="Disordered" evidence="7">
    <location>
        <begin position="181"/>
        <end position="221"/>
    </location>
</feature>
<dbReference type="GO" id="GO:0034501">
    <property type="term" value="P:protein localization to kinetochore"/>
    <property type="evidence" value="ECO:0007669"/>
    <property type="project" value="TreeGrafter"/>
</dbReference>
<dbReference type="AlphaFoldDB" id="A0A9N8VUA0"/>
<dbReference type="PANTHER" id="PTHR22974">
    <property type="entry name" value="MIXED LINEAGE PROTEIN KINASE"/>
    <property type="match status" value="1"/>
</dbReference>
<reference evidence="9" key="1">
    <citation type="submission" date="2021-06" db="EMBL/GenBank/DDBJ databases">
        <authorList>
            <person name="Kallberg Y."/>
            <person name="Tangrot J."/>
            <person name="Rosling A."/>
        </authorList>
    </citation>
    <scope>NUCLEOTIDE SEQUENCE</scope>
    <source>
        <strain evidence="9">AZ414A</strain>
    </source>
</reference>
<evidence type="ECO:0000256" key="5">
    <source>
        <dbReference type="ARBA" id="ARBA00022840"/>
    </source>
</evidence>
<dbReference type="InterPro" id="IPR011009">
    <property type="entry name" value="Kinase-like_dom_sf"/>
</dbReference>
<dbReference type="InterPro" id="IPR000719">
    <property type="entry name" value="Prot_kinase_dom"/>
</dbReference>
<sequence length="654" mass="74693">MDLAGFCNTSDLSNTESGKQFVSVSCDPYSISRILNESGESSQNKVSTNSSNEQLGQIFLSAENEIPHSNKQDSGLDSIEVNDNSVLRFPSNNLNTLQSIYQTVTEQDHLSNNKNFSRHTTMTLKDDMTIFDTDRYLLKLEASHTNVDSAVARCFSTPKVTEKLQFESKTGSFVRPKRKTMNLGKKLGPPQRVKINEDPEEKRSHEVNEEPYRLKTSDRKDQILPQKIKKSVSFNVNSSNEIKEIDKNDRPECQLRGNSLIYQKENDKKNFIKESTSENHGNQLLIQPHHRAWLNETSYNILERIGRGGSSKVYKVSDSNGQIYALKKVSFRGVDQQAISGYISEIELLKKLAGRKGIIKLYDSEINREQGYLLMLMECGDIDFAHLLNNQSDKPIKIDFIRSYWRQMLEAVYTIHLEKIIHSDLKPANFIVNGDNLKLIDFGIAKTIPNDTTNIHREQQVGTINYMSPEAILDTNSSSGAGRKLMKLGRPSDVWSLGCILYQMVYGKPPFSHLSMIQKIKCITDFNYQIDFPPTTSLITKYYNSQDERMSKQNIDVQTVPVDEKLLKIMKSCLQRNPKERMTIPALLTDPFLNDSLESISPPILDCLLREVIKYTQKTNITQNSHEKITEITKAIFTQLRNKESINCEKWDNL</sequence>
<proteinExistence type="predicted"/>
<dbReference type="PROSITE" id="PS50011">
    <property type="entry name" value="PROTEIN_KINASE_DOM"/>
    <property type="match status" value="1"/>
</dbReference>
<keyword evidence="3 6" id="KW-0547">Nucleotide-binding</keyword>
<dbReference type="Gene3D" id="1.10.510.10">
    <property type="entry name" value="Transferase(Phosphotransferase) domain 1"/>
    <property type="match status" value="1"/>
</dbReference>
<gene>
    <name evidence="9" type="ORF">DEBURN_LOCUS2853</name>
</gene>
<accession>A0A9N8VUA0</accession>
<name>A0A9N8VUA0_9GLOM</name>
<organism evidence="9 10">
    <name type="scientific">Diversispora eburnea</name>
    <dbReference type="NCBI Taxonomy" id="1213867"/>
    <lineage>
        <taxon>Eukaryota</taxon>
        <taxon>Fungi</taxon>
        <taxon>Fungi incertae sedis</taxon>
        <taxon>Mucoromycota</taxon>
        <taxon>Glomeromycotina</taxon>
        <taxon>Glomeromycetes</taxon>
        <taxon>Diversisporales</taxon>
        <taxon>Diversisporaceae</taxon>
        <taxon>Diversispora</taxon>
    </lineage>
</organism>
<evidence type="ECO:0000256" key="1">
    <source>
        <dbReference type="ARBA" id="ARBA00022527"/>
    </source>
</evidence>
<dbReference type="FunFam" id="3.30.200.20:FF:000131">
    <property type="entry name" value="Dual specificity protein kinase TTK"/>
    <property type="match status" value="1"/>
</dbReference>
<dbReference type="FunFam" id="1.10.510.10:FF:000224">
    <property type="entry name" value="serine/threonine-protein kinase mph1 isoform X1"/>
    <property type="match status" value="1"/>
</dbReference>
<keyword evidence="4" id="KW-0418">Kinase</keyword>
<dbReference type="Proteomes" id="UP000789706">
    <property type="component" value="Unassembled WGS sequence"/>
</dbReference>
<dbReference type="GO" id="GO:0000776">
    <property type="term" value="C:kinetochore"/>
    <property type="evidence" value="ECO:0007669"/>
    <property type="project" value="TreeGrafter"/>
</dbReference>
<dbReference type="GO" id="GO:0007094">
    <property type="term" value="P:mitotic spindle assembly checkpoint signaling"/>
    <property type="evidence" value="ECO:0007669"/>
    <property type="project" value="TreeGrafter"/>
</dbReference>
<evidence type="ECO:0000256" key="4">
    <source>
        <dbReference type="ARBA" id="ARBA00022777"/>
    </source>
</evidence>
<dbReference type="InterPro" id="IPR027084">
    <property type="entry name" value="Mps1_cat"/>
</dbReference>
<dbReference type="GO" id="GO:0004712">
    <property type="term" value="F:protein serine/threonine/tyrosine kinase activity"/>
    <property type="evidence" value="ECO:0007669"/>
    <property type="project" value="TreeGrafter"/>
</dbReference>
<keyword evidence="5 6" id="KW-0067">ATP-binding</keyword>
<keyword evidence="10" id="KW-1185">Reference proteome</keyword>
<evidence type="ECO:0000313" key="10">
    <source>
        <dbReference type="Proteomes" id="UP000789706"/>
    </source>
</evidence>
<evidence type="ECO:0000256" key="7">
    <source>
        <dbReference type="SAM" id="MobiDB-lite"/>
    </source>
</evidence>
<dbReference type="PROSITE" id="PS00108">
    <property type="entry name" value="PROTEIN_KINASE_ST"/>
    <property type="match status" value="1"/>
</dbReference>
<dbReference type="PANTHER" id="PTHR22974:SF21">
    <property type="entry name" value="DUAL SPECIFICITY PROTEIN KINASE TTK"/>
    <property type="match status" value="1"/>
</dbReference>
<dbReference type="GO" id="GO:0098813">
    <property type="term" value="P:nuclear chromosome segregation"/>
    <property type="evidence" value="ECO:0007669"/>
    <property type="project" value="UniProtKB-ARBA"/>
</dbReference>
<dbReference type="Gene3D" id="3.30.200.20">
    <property type="entry name" value="Phosphorylase Kinase, domain 1"/>
    <property type="match status" value="1"/>
</dbReference>
<evidence type="ECO:0000256" key="3">
    <source>
        <dbReference type="ARBA" id="ARBA00022741"/>
    </source>
</evidence>
<feature type="domain" description="Protein kinase" evidence="8">
    <location>
        <begin position="299"/>
        <end position="593"/>
    </location>
</feature>
<dbReference type="Pfam" id="PF00069">
    <property type="entry name" value="Pkinase"/>
    <property type="match status" value="1"/>
</dbReference>
<dbReference type="GO" id="GO:0005524">
    <property type="term" value="F:ATP binding"/>
    <property type="evidence" value="ECO:0007669"/>
    <property type="project" value="UniProtKB-UniRule"/>
</dbReference>
<keyword evidence="1" id="KW-0723">Serine/threonine-protein kinase</keyword>
<dbReference type="EMBL" id="CAJVPK010000165">
    <property type="protein sequence ID" value="CAG8464585.1"/>
    <property type="molecule type" value="Genomic_DNA"/>
</dbReference>
<feature type="compositionally biased region" description="Basic and acidic residues" evidence="7">
    <location>
        <begin position="194"/>
        <end position="221"/>
    </location>
</feature>
<feature type="binding site" evidence="6">
    <location>
        <position position="327"/>
    </location>
    <ligand>
        <name>ATP</name>
        <dbReference type="ChEBI" id="CHEBI:30616"/>
    </ligand>
</feature>
<evidence type="ECO:0000313" key="9">
    <source>
        <dbReference type="EMBL" id="CAG8464585.1"/>
    </source>
</evidence>
<dbReference type="SMART" id="SM00220">
    <property type="entry name" value="S_TKc"/>
    <property type="match status" value="1"/>
</dbReference>
<comment type="caution">
    <text evidence="9">The sequence shown here is derived from an EMBL/GenBank/DDBJ whole genome shotgun (WGS) entry which is preliminary data.</text>
</comment>